<evidence type="ECO:0000313" key="2">
    <source>
        <dbReference type="Proteomes" id="UP000292695"/>
    </source>
</evidence>
<dbReference type="GO" id="GO:0032259">
    <property type="term" value="P:methylation"/>
    <property type="evidence" value="ECO:0007669"/>
    <property type="project" value="UniProtKB-KW"/>
</dbReference>
<dbReference type="SUPFAM" id="SSF53335">
    <property type="entry name" value="S-adenosyl-L-methionine-dependent methyltransferases"/>
    <property type="match status" value="1"/>
</dbReference>
<dbReference type="Gene3D" id="3.40.50.150">
    <property type="entry name" value="Vaccinia Virus protein VP39"/>
    <property type="match status" value="1"/>
</dbReference>
<name>A0A4R0IBE4_9ACTN</name>
<evidence type="ECO:0000313" key="1">
    <source>
        <dbReference type="EMBL" id="TCC30403.1"/>
    </source>
</evidence>
<comment type="caution">
    <text evidence="1">The sequence shown here is derived from an EMBL/GenBank/DDBJ whole genome shotgun (WGS) entry which is preliminary data.</text>
</comment>
<keyword evidence="1" id="KW-0808">Transferase</keyword>
<keyword evidence="2" id="KW-1185">Reference proteome</keyword>
<proteinExistence type="predicted"/>
<dbReference type="OrthoDB" id="8163513at2"/>
<dbReference type="InterPro" id="IPR029063">
    <property type="entry name" value="SAM-dependent_MTases_sf"/>
</dbReference>
<dbReference type="EMBL" id="SJKA01000008">
    <property type="protein sequence ID" value="TCC30403.1"/>
    <property type="molecule type" value="Genomic_DNA"/>
</dbReference>
<gene>
    <name evidence="1" type="ORF">E0H50_23605</name>
</gene>
<protein>
    <submittedName>
        <fullName evidence="1">SAM-dependent methyltransferase</fullName>
    </submittedName>
</protein>
<sequence>MDWRAWHEKYDDPESELSRRLQAVQTQVRAALDRAPAGPVPVISLCAGQGRDLLDVLEDHPRRADVRARLVELDPELAAAARERAPEQVEVVTGDASLTDHYVGLVPAEVVLLCGIFGNITSADIERTVAASPQLCRTGGTVIWTRHREDPDLVPTICGWFEDRGFEWVWVSDKDAGFGVGVHRFTGVPEPLVTGRSLFSFVPG</sequence>
<keyword evidence="1" id="KW-0489">Methyltransferase</keyword>
<dbReference type="GO" id="GO:0008168">
    <property type="term" value="F:methyltransferase activity"/>
    <property type="evidence" value="ECO:0007669"/>
    <property type="project" value="UniProtKB-KW"/>
</dbReference>
<organism evidence="1 2">
    <name type="scientific">Kribbella sindirgiensis</name>
    <dbReference type="NCBI Taxonomy" id="1124744"/>
    <lineage>
        <taxon>Bacteria</taxon>
        <taxon>Bacillati</taxon>
        <taxon>Actinomycetota</taxon>
        <taxon>Actinomycetes</taxon>
        <taxon>Propionibacteriales</taxon>
        <taxon>Kribbellaceae</taxon>
        <taxon>Kribbella</taxon>
    </lineage>
</organism>
<dbReference type="AlphaFoldDB" id="A0A4R0IBE4"/>
<dbReference type="RefSeq" id="WP_131292160.1">
    <property type="nucleotide sequence ID" value="NZ_SJKA01000008.1"/>
</dbReference>
<dbReference type="Proteomes" id="UP000292695">
    <property type="component" value="Unassembled WGS sequence"/>
</dbReference>
<reference evidence="1 2" key="1">
    <citation type="submission" date="2019-02" db="EMBL/GenBank/DDBJ databases">
        <title>Kribbella capetownensis sp. nov. and Kribbella speibonae sp. nov., isolated from soil.</title>
        <authorList>
            <person name="Curtis S.M."/>
            <person name="Norton I."/>
            <person name="Everest G.J."/>
            <person name="Meyers P.R."/>
        </authorList>
    </citation>
    <scope>NUCLEOTIDE SEQUENCE [LARGE SCALE GENOMIC DNA]</scope>
    <source>
        <strain evidence="1 2">DSM 27082</strain>
    </source>
</reference>
<accession>A0A4R0IBE4</accession>